<protein>
    <recommendedName>
        <fullName evidence="3">DUF3396 domain-containing protein</fullName>
    </recommendedName>
</protein>
<organism evidence="1 2">
    <name type="scientific">Corallococcus sicarius</name>
    <dbReference type="NCBI Taxonomy" id="2316726"/>
    <lineage>
        <taxon>Bacteria</taxon>
        <taxon>Pseudomonadati</taxon>
        <taxon>Myxococcota</taxon>
        <taxon>Myxococcia</taxon>
        <taxon>Myxococcales</taxon>
        <taxon>Cystobacterineae</taxon>
        <taxon>Myxococcaceae</taxon>
        <taxon>Corallococcus</taxon>
    </lineage>
</organism>
<sequence length="444" mass="50763">MSLLMLRDLDAEDSLRLSFDGAFNPQAKLTHELAPFLEALEEHAGDWLPDVVRGKRQRKYSREAVWKSIEERRSERSASVGFFHAAAPQMSLALYLGFAPRRPRLNVSLNVQPLSLFAEVERCRRFVEMVRAWADSYPAPYASAHSMADDQLSGAPGFGRDDEVANRDGFDKVYELYWFNIFGPKLVESVGRERMLSTPAHLVEELSNGAILLVLWPTAADFASDESRVAQARAHVHLRPDLDFDTVLHTLRERSAALAPVEPRFHPDLAPLLSRLPDAFAISERQQKIAELNAFQPPEPQEWLPVALPSDVENPERVRSDYGDLSESLVAALHTKVPSLFDATPECLTDLDFYFWRENFPERYQRDLIDEHTAPALGAFLGGMLVRRLGGTWVPRQKREESQVRVGKRVWLPFLRAHRYMESRQALLDYSLTQFFREAERHRS</sequence>
<proteinExistence type="predicted"/>
<evidence type="ECO:0000313" key="1">
    <source>
        <dbReference type="EMBL" id="RKH31891.1"/>
    </source>
</evidence>
<comment type="caution">
    <text evidence="1">The sequence shown here is derived from an EMBL/GenBank/DDBJ whole genome shotgun (WGS) entry which is preliminary data.</text>
</comment>
<keyword evidence="2" id="KW-1185">Reference proteome</keyword>
<gene>
    <name evidence="1" type="ORF">D7X12_37965</name>
</gene>
<dbReference type="OrthoDB" id="5484783at2"/>
<dbReference type="EMBL" id="RAWG01000436">
    <property type="protein sequence ID" value="RKH31891.1"/>
    <property type="molecule type" value="Genomic_DNA"/>
</dbReference>
<accession>A0A3A8MQE2</accession>
<dbReference type="AlphaFoldDB" id="A0A3A8MQE2"/>
<dbReference type="Proteomes" id="UP000273405">
    <property type="component" value="Unassembled WGS sequence"/>
</dbReference>
<evidence type="ECO:0000313" key="2">
    <source>
        <dbReference type="Proteomes" id="UP000273405"/>
    </source>
</evidence>
<reference evidence="2" key="1">
    <citation type="submission" date="2018-09" db="EMBL/GenBank/DDBJ databases">
        <authorList>
            <person name="Livingstone P.G."/>
            <person name="Whitworth D.E."/>
        </authorList>
    </citation>
    <scope>NUCLEOTIDE SEQUENCE [LARGE SCALE GENOMIC DNA]</scope>
    <source>
        <strain evidence="2">CA040B</strain>
    </source>
</reference>
<evidence type="ECO:0008006" key="3">
    <source>
        <dbReference type="Google" id="ProtNLM"/>
    </source>
</evidence>
<name>A0A3A8MQE2_9BACT</name>